<sequence length="101" mass="11681">MSTNAEETINADNLLPNAKEWLIAAAKSDYQLLAKLSTEQPNLVKLQVYTNQFQLPITCDIKERREHGLVWVKQQKSLVFVIRDTHDSMRWIRDCVKSVVP</sequence>
<name>A0A182T4J6_9DIPT</name>
<dbReference type="AlphaFoldDB" id="A0A182T4J6"/>
<evidence type="ECO:0000313" key="1">
    <source>
        <dbReference type="EnsemblMetazoa" id="AMAM019495-PA"/>
    </source>
</evidence>
<protein>
    <submittedName>
        <fullName evidence="1">Uncharacterized protein</fullName>
    </submittedName>
</protein>
<dbReference type="Proteomes" id="UP000075901">
    <property type="component" value="Unassembled WGS sequence"/>
</dbReference>
<accession>A0A182T4J6</accession>
<dbReference type="VEuPathDB" id="VectorBase:AMAM019495"/>
<proteinExistence type="predicted"/>
<reference evidence="2" key="1">
    <citation type="submission" date="2013-09" db="EMBL/GenBank/DDBJ databases">
        <title>The Genome Sequence of Anopheles maculatus species B.</title>
        <authorList>
            <consortium name="The Broad Institute Genomics Platform"/>
            <person name="Neafsey D.E."/>
            <person name="Besansky N."/>
            <person name="Howell P."/>
            <person name="Walton C."/>
            <person name="Young S.K."/>
            <person name="Zeng Q."/>
            <person name="Gargeya S."/>
            <person name="Fitzgerald M."/>
            <person name="Haas B."/>
            <person name="Abouelleil A."/>
            <person name="Allen A.W."/>
            <person name="Alvarado L."/>
            <person name="Arachchi H.M."/>
            <person name="Berlin A.M."/>
            <person name="Chapman S.B."/>
            <person name="Gainer-Dewar J."/>
            <person name="Goldberg J."/>
            <person name="Griggs A."/>
            <person name="Gujja S."/>
            <person name="Hansen M."/>
            <person name="Howarth C."/>
            <person name="Imamovic A."/>
            <person name="Ireland A."/>
            <person name="Larimer J."/>
            <person name="McCowan C."/>
            <person name="Murphy C."/>
            <person name="Pearson M."/>
            <person name="Poon T.W."/>
            <person name="Priest M."/>
            <person name="Roberts A."/>
            <person name="Saif S."/>
            <person name="Shea T."/>
            <person name="Sisk P."/>
            <person name="Sykes S."/>
            <person name="Wortman J."/>
            <person name="Nusbaum C."/>
            <person name="Birren B."/>
        </authorList>
    </citation>
    <scope>NUCLEOTIDE SEQUENCE [LARGE SCALE GENOMIC DNA]</scope>
    <source>
        <strain evidence="2">maculatus3</strain>
    </source>
</reference>
<keyword evidence="2" id="KW-1185">Reference proteome</keyword>
<reference evidence="1" key="2">
    <citation type="submission" date="2020-05" db="UniProtKB">
        <authorList>
            <consortium name="EnsemblMetazoa"/>
        </authorList>
    </citation>
    <scope>IDENTIFICATION</scope>
    <source>
        <strain evidence="1">maculatus3</strain>
    </source>
</reference>
<organism evidence="1 2">
    <name type="scientific">Anopheles maculatus</name>
    <dbReference type="NCBI Taxonomy" id="74869"/>
    <lineage>
        <taxon>Eukaryota</taxon>
        <taxon>Metazoa</taxon>
        <taxon>Ecdysozoa</taxon>
        <taxon>Arthropoda</taxon>
        <taxon>Hexapoda</taxon>
        <taxon>Insecta</taxon>
        <taxon>Pterygota</taxon>
        <taxon>Neoptera</taxon>
        <taxon>Endopterygota</taxon>
        <taxon>Diptera</taxon>
        <taxon>Nematocera</taxon>
        <taxon>Culicoidea</taxon>
        <taxon>Culicidae</taxon>
        <taxon>Anophelinae</taxon>
        <taxon>Anopheles</taxon>
        <taxon>Anopheles maculatus group</taxon>
    </lineage>
</organism>
<dbReference type="EnsemblMetazoa" id="AMAM019495-RA">
    <property type="protein sequence ID" value="AMAM019495-PA"/>
    <property type="gene ID" value="AMAM019495"/>
</dbReference>
<evidence type="ECO:0000313" key="2">
    <source>
        <dbReference type="Proteomes" id="UP000075901"/>
    </source>
</evidence>